<feature type="transmembrane region" description="Helical" evidence="1">
    <location>
        <begin position="130"/>
        <end position="152"/>
    </location>
</feature>
<keyword evidence="1" id="KW-0812">Transmembrane</keyword>
<organism evidence="2 3">
    <name type="scientific">Nicrophorus vespilloides</name>
    <name type="common">Boreal carrion beetle</name>
    <dbReference type="NCBI Taxonomy" id="110193"/>
    <lineage>
        <taxon>Eukaryota</taxon>
        <taxon>Metazoa</taxon>
        <taxon>Ecdysozoa</taxon>
        <taxon>Arthropoda</taxon>
        <taxon>Hexapoda</taxon>
        <taxon>Insecta</taxon>
        <taxon>Pterygota</taxon>
        <taxon>Neoptera</taxon>
        <taxon>Endopterygota</taxon>
        <taxon>Coleoptera</taxon>
        <taxon>Polyphaga</taxon>
        <taxon>Staphyliniformia</taxon>
        <taxon>Silphidae</taxon>
        <taxon>Nicrophorinae</taxon>
        <taxon>Nicrophorus</taxon>
    </lineage>
</organism>
<evidence type="ECO:0000313" key="3">
    <source>
        <dbReference type="RefSeq" id="XP_017783890.1"/>
    </source>
</evidence>
<protein>
    <submittedName>
        <fullName evidence="3">Uncharacterized protein LOC108567756</fullName>
    </submittedName>
</protein>
<reference evidence="3" key="1">
    <citation type="submission" date="2025-08" db="UniProtKB">
        <authorList>
            <consortium name="RefSeq"/>
        </authorList>
    </citation>
    <scope>IDENTIFICATION</scope>
    <source>
        <tissue evidence="3">Whole Larva</tissue>
    </source>
</reference>
<accession>A0ABM1NAP0</accession>
<keyword evidence="1" id="KW-0472">Membrane</keyword>
<evidence type="ECO:0000256" key="1">
    <source>
        <dbReference type="SAM" id="Phobius"/>
    </source>
</evidence>
<feature type="transmembrane region" description="Helical" evidence="1">
    <location>
        <begin position="73"/>
        <end position="90"/>
    </location>
</feature>
<feature type="transmembrane region" description="Helical" evidence="1">
    <location>
        <begin position="35"/>
        <end position="53"/>
    </location>
</feature>
<name>A0ABM1NAP0_NICVS</name>
<dbReference type="GeneID" id="108567756"/>
<keyword evidence="2" id="KW-1185">Reference proteome</keyword>
<evidence type="ECO:0000313" key="2">
    <source>
        <dbReference type="Proteomes" id="UP000695000"/>
    </source>
</evidence>
<sequence length="219" mass="25323">MEFEDNDFFATNIKIIKLSGVWVGSERDHPFLRGLYKLYNIVIVIYFVFLFTPFEFMVLNETVSSLPDLMKNLNMGMTHALATIKVYIWFSKRTTILNICNTLSRNTKAEKIGDFDPEKITREDKVVKQMATLGFFSVACCVGSSSMLSSFYTLMFHSEDEYIYVTDENNVTTYIYDQQLPYSSYIPWDHKKNIFNFSCATAFQCIAVLYSAFIIVGQL</sequence>
<keyword evidence="1" id="KW-1133">Transmembrane helix</keyword>
<gene>
    <name evidence="3" type="primary">LOC108567756</name>
</gene>
<feature type="transmembrane region" description="Helical" evidence="1">
    <location>
        <begin position="194"/>
        <end position="216"/>
    </location>
</feature>
<dbReference type="RefSeq" id="XP_017783890.1">
    <property type="nucleotide sequence ID" value="XM_017928401.1"/>
</dbReference>
<dbReference type="Proteomes" id="UP000695000">
    <property type="component" value="Unplaced"/>
</dbReference>
<proteinExistence type="predicted"/>